<dbReference type="InterPro" id="IPR001650">
    <property type="entry name" value="Helicase_C-like"/>
</dbReference>
<dbReference type="OrthoDB" id="9814088at2"/>
<dbReference type="SMART" id="SM00490">
    <property type="entry name" value="HELICc"/>
    <property type="match status" value="1"/>
</dbReference>
<feature type="domain" description="Helicase ATP-binding" evidence="2">
    <location>
        <begin position="962"/>
        <end position="1120"/>
    </location>
</feature>
<evidence type="ECO:0000256" key="1">
    <source>
        <dbReference type="ARBA" id="ARBA00022801"/>
    </source>
</evidence>
<dbReference type="CDD" id="cd18012">
    <property type="entry name" value="DEXQc_arch_SWI2_SNF2"/>
    <property type="match status" value="1"/>
</dbReference>
<name>B0C2Y5_ACAM1</name>
<sequence>MFESSTASSKKQAQLAADYLALPPLDQQLVQLLSVAYEPINRSAILTCLNRQAAADSDYKTWDSKLLKQHLEDLLDQGIVLQERGQGPQCHPLLAEIATRDVIEMGKFETLAPIIQGVVSVYKPWGSGPRNFRSEAQFLREARIGFYSQDLKFFTTQLADYHKGFRRQDTLSLDDVITIICNNPFDADWIQTLPTDFYELALTSILSNSILDLSSSEAAFEVLQEDFTNQKTRCSDYLKVVLAEQLLLRSYVEEVSSVLEAIDEKNQDNAAPYWGWLAFLQGDTDQSIDLFTSALTRLRKTKRKRSYYFTSISGLFFILALLQEGSSEQLVQAQGYVQHMVRKSGHWLRTTYSWLDSLIQIQQGNLSTKKTLLQASLSPYERHHSLDILFGALCQYWVDAEKAKKWLPRVLSPLCQQATQSGYHWFAMETAELIAKLETAEADNPYQAQAQLLRQGSGIQPLVDIVRSQESWELCLNALAHLQPEAPVVQAELRLAWFITLYGQTWLLQPKEQKMTAKGGWSKGRPIALKRLYGKPGEFNYLTAQDLRVCSQLETYSSYGSYGYYNKTEYRFSEEAIVELIGHPLVFWEDAPTTRVDVVKGEPELLIQKQKGDKLALTFSPALKASQTLVVTKETPTRLKIIDIKPEHRQIANILGEKNRLTVPGRAKEQVLAAIGAVSSLVTVHSDIGGGVASATEVPAQALPHVHLLPAGEGLKVAVLSRPFAEGGPYYPPGSGGETVIAEIEDQRLQTTRNLVEERQLAKAAIAACPTLAKLTPQDHEWLVEDPEACLELLLELQDLKESAVLEWPEGEKLSVRHQADLGQLQLQIKRQRDWFAATGELKLSDDLVLDMQALLALLEQTPSRFIPIGEGQFIALTQEFRKRLDDLRAYSEQQGKGLRFHPLTTMTLEDMVEDVGKLKVDKHWKAHVQKLKDVQALQPQLPTTLQAELRDYQQEGFEWLARLSHWGVGACLADDMGLGKTLQALAVMLTRAPEGPALVIAPTSVGLNWISEAQRFAPTLRPLQFGTSQRQELLDQLQPFDLLVCSYGLLQQEEVAQMLAQVKWQMIVLDEAQAIKNMTTKRSQAAMNLQAEFKLLTTGTPIENHLGELWNLFRFINPGLLGSMERFNQQFAAPIEKSQDSQARQRLKKLIQPFLLRRTKSQVLEELPSRTEITLQVELSEEEMALYEALRRQAIANLADSDAQAGAKHLQVLAEIMKLRRTCCNAQLVMPESPPASAKLQLFGEVLEELLANHHKALVFSQFVDHLKILQDYLEKKQIAYQYLDGSTPAKIRQLRVKAFQSGEGEVFLISLKAGGTGLNLTAADYVIHMDPWWNPAVEDQASDRAHRIGQRRPVTIYRLVAKNTIEEKIVDLHRHKRDLADSLLEGTEISGKISTDELLRLIQNG</sequence>
<keyword evidence="4" id="KW-0547">Nucleotide-binding</keyword>
<keyword evidence="5" id="KW-1185">Reference proteome</keyword>
<dbReference type="SUPFAM" id="SSF52540">
    <property type="entry name" value="P-loop containing nucleoside triphosphate hydrolases"/>
    <property type="match status" value="2"/>
</dbReference>
<evidence type="ECO:0000259" key="2">
    <source>
        <dbReference type="PROSITE" id="PS51192"/>
    </source>
</evidence>
<reference evidence="4 5" key="1">
    <citation type="journal article" date="2008" name="Proc. Natl. Acad. Sci. U.S.A.">
        <title>Niche adaptation and genome expansion in the chlorophyll d-producing cyanobacterium Acaryochloris marina.</title>
        <authorList>
            <person name="Swingley W.D."/>
            <person name="Chen M."/>
            <person name="Cheung P.C."/>
            <person name="Conrad A.L."/>
            <person name="Dejesa L.C."/>
            <person name="Hao J."/>
            <person name="Honchak B.M."/>
            <person name="Karbach L.E."/>
            <person name="Kurdoglu A."/>
            <person name="Lahiri S."/>
            <person name="Mastrian S.D."/>
            <person name="Miyashita H."/>
            <person name="Page L."/>
            <person name="Ramakrishna P."/>
            <person name="Satoh S."/>
            <person name="Sattley W.M."/>
            <person name="Shimada Y."/>
            <person name="Taylor H.L."/>
            <person name="Tomo T."/>
            <person name="Tsuchiya T."/>
            <person name="Wang Z.T."/>
            <person name="Raymond J."/>
            <person name="Mimuro M."/>
            <person name="Blankenship R.E."/>
            <person name="Touchman J.W."/>
        </authorList>
    </citation>
    <scope>NUCLEOTIDE SEQUENCE [LARGE SCALE GENOMIC DNA]</scope>
    <source>
        <strain evidence="5">MBIC 11017</strain>
    </source>
</reference>
<dbReference type="PROSITE" id="PS51194">
    <property type="entry name" value="HELICASE_CTER"/>
    <property type="match status" value="1"/>
</dbReference>
<dbReference type="InterPro" id="IPR014001">
    <property type="entry name" value="Helicase_ATP-bd"/>
</dbReference>
<dbReference type="InterPro" id="IPR038718">
    <property type="entry name" value="SNF2-like_sf"/>
</dbReference>
<evidence type="ECO:0000259" key="3">
    <source>
        <dbReference type="PROSITE" id="PS51194"/>
    </source>
</evidence>
<dbReference type="Pfam" id="PF00176">
    <property type="entry name" value="SNF2-rel_dom"/>
    <property type="match status" value="1"/>
</dbReference>
<dbReference type="KEGG" id="amr:AM1_1164"/>
<dbReference type="STRING" id="329726.AM1_1164"/>
<dbReference type="eggNOG" id="COG0553">
    <property type="taxonomic scope" value="Bacteria"/>
</dbReference>
<organism evidence="4 5">
    <name type="scientific">Acaryochloris marina (strain MBIC 11017)</name>
    <dbReference type="NCBI Taxonomy" id="329726"/>
    <lineage>
        <taxon>Bacteria</taxon>
        <taxon>Bacillati</taxon>
        <taxon>Cyanobacteriota</taxon>
        <taxon>Cyanophyceae</taxon>
        <taxon>Acaryochloridales</taxon>
        <taxon>Acaryochloridaceae</taxon>
        <taxon>Acaryochloris</taxon>
    </lineage>
</organism>
<dbReference type="Pfam" id="PF00271">
    <property type="entry name" value="Helicase_C"/>
    <property type="match status" value="1"/>
</dbReference>
<feature type="domain" description="Helicase C-terminal" evidence="3">
    <location>
        <begin position="1247"/>
        <end position="1397"/>
    </location>
</feature>
<gene>
    <name evidence="4" type="ordered locus">AM1_1164</name>
</gene>
<dbReference type="GO" id="GO:0004386">
    <property type="term" value="F:helicase activity"/>
    <property type="evidence" value="ECO:0007669"/>
    <property type="project" value="UniProtKB-KW"/>
</dbReference>
<dbReference type="HOGENOM" id="CLU_000315_21_7_3"/>
<proteinExistence type="predicted"/>
<protein>
    <submittedName>
        <fullName evidence="4">Helicase, SNF2 family, putative</fullName>
    </submittedName>
</protein>
<dbReference type="PROSITE" id="PS51192">
    <property type="entry name" value="HELICASE_ATP_BIND_1"/>
    <property type="match status" value="1"/>
</dbReference>
<dbReference type="InterPro" id="IPR000330">
    <property type="entry name" value="SNF2_N"/>
</dbReference>
<dbReference type="GO" id="GO:0016787">
    <property type="term" value="F:hydrolase activity"/>
    <property type="evidence" value="ECO:0007669"/>
    <property type="project" value="UniProtKB-KW"/>
</dbReference>
<dbReference type="RefSeq" id="WP_012161750.1">
    <property type="nucleotide sequence ID" value="NC_009925.1"/>
</dbReference>
<dbReference type="EMBL" id="CP000828">
    <property type="protein sequence ID" value="ABW26201.1"/>
    <property type="molecule type" value="Genomic_DNA"/>
</dbReference>
<dbReference type="CDD" id="cd18793">
    <property type="entry name" value="SF2_C_SNF"/>
    <property type="match status" value="1"/>
</dbReference>
<dbReference type="Proteomes" id="UP000000268">
    <property type="component" value="Chromosome"/>
</dbReference>
<dbReference type="InterPro" id="IPR027417">
    <property type="entry name" value="P-loop_NTPase"/>
</dbReference>
<keyword evidence="4" id="KW-0067">ATP-binding</keyword>
<evidence type="ECO:0000313" key="5">
    <source>
        <dbReference type="Proteomes" id="UP000000268"/>
    </source>
</evidence>
<dbReference type="Gene3D" id="3.40.50.10810">
    <property type="entry name" value="Tandem AAA-ATPase domain"/>
    <property type="match status" value="1"/>
</dbReference>
<dbReference type="GO" id="GO:0005524">
    <property type="term" value="F:ATP binding"/>
    <property type="evidence" value="ECO:0007669"/>
    <property type="project" value="InterPro"/>
</dbReference>
<keyword evidence="4" id="KW-0347">Helicase</keyword>
<dbReference type="InterPro" id="IPR049730">
    <property type="entry name" value="SNF2/RAD54-like_C"/>
</dbReference>
<dbReference type="PANTHER" id="PTHR10799">
    <property type="entry name" value="SNF2/RAD54 HELICASE FAMILY"/>
    <property type="match status" value="1"/>
</dbReference>
<accession>B0C2Y5</accession>
<keyword evidence="1" id="KW-0378">Hydrolase</keyword>
<dbReference type="SMART" id="SM00487">
    <property type="entry name" value="DEXDc"/>
    <property type="match status" value="1"/>
</dbReference>
<evidence type="ECO:0000313" key="4">
    <source>
        <dbReference type="EMBL" id="ABW26201.1"/>
    </source>
</evidence>
<dbReference type="Gene3D" id="3.40.50.300">
    <property type="entry name" value="P-loop containing nucleotide triphosphate hydrolases"/>
    <property type="match status" value="1"/>
</dbReference>